<evidence type="ECO:0000313" key="11">
    <source>
        <dbReference type="RefSeq" id="XP_030756518.1"/>
    </source>
</evidence>
<feature type="compositionally biased region" description="Basic and acidic residues" evidence="8">
    <location>
        <begin position="1484"/>
        <end position="1502"/>
    </location>
</feature>
<keyword evidence="1" id="KW-0479">Metal-binding</keyword>
<sequence length="1992" mass="231756">MEAHKPHKERILYFCTPCKRGFTTLASLKYHYNIKHREDYEQLGFTMKRFTCSECSCEILGERRYLMHMERHKQKHNLANHIKMHKKSSPTRTVLDIEPISVEHVNEENNISEENINASSSDTKQELTSNEASNKNSISIVDIEEDNNKNDSGDKNLNGIEETVNFTTGKSTQHKGTVLNVEPISEEHVNEENNVSEENINASSSDIKQELTKKVRMKMYHCSMCDYKTIQICNLKRHKQVHLSWDERYPFVCTHCGKKFATTIKLKQHILQHHHFFIHSSANTALNSEPISVEHVNEENINASSSDIKQELFTTDTVVNTESVILDNLKQENHSEENINVSSSDINLKLNTSNKASNKKSISIVDITEENDNSDENVNVIAKIIKLGNNSHVVYKCNKCGFQSMRKNLLLKHVQKHLPLEKRKRHQCPTCGGMYSNLNSFKFHMRVRHNQVSTGDKYNPPIFKCTQCHIMKPSKKLLLIHMESHKPPEERNRHQCSVCYSTFTAFASLKYHMNIKHREYCEQIGFAMKRFTCSKCSREIVGERRYHTHMERHRQNSKESRTQEVQKVMHNCSMCDFKTIHKCNLTRHKRVHLALEERQLFACGHCDKKYTVKASLKQHLMQHRNIHDVERTSSEGNNQEEQVQNSVEQKLELDTRASDLSSIENNEQEKTLIIKEELDGVLRFKRTTMQKIMFKCHLCDYITTDMSNFGRHKAFHLVPQKHQLFAYAQCNQTLMTRKALQTNHLGNNHTNSSLTVDTVDLTTEDNEQELQVQNGIEQKLELDIHDVELTSSEGNIQEEQVQNCIEPKLELDIHYDELTIAGDYKQEEYFQTNILSDDKLELDINTVDLTSTETNEQEEHVSNSVEQKLELVVVLNRVDADGVVNNTVDLTSTETNEQEEQVSNSVEQKLELVVVLNRLDSDGVVNNTVDLTSTETNEQEEQVSNNVEQKLELVVVLNRLDCDGIVNSDIQAIKLTSTVDHKQENHVQKREASDSEEFDIQAIELTSTVDNKQENHVQKREASDSEEFDIQAIELTSTVDNKQENHVQKREASDSEEFDIQAIELTSTVDNKQENHVQKREASDSEELTIEVDKRVYDCTVCGYQTTIKKNLERHQQVHLSREERQLVSCPLCDKKYTTKSSLNYHLVGNHHAFTEGGTIELTRAEGNAQEEHVQNSVTSHDKLKPRTMELNQRIYKCNMCDYRTLRNRFLKNHQQVHLPREERQLFPCPLCNKKYMTNQKLNSHLVGNHPDFTEGRTVEHTGAEGNEQEEHVQYSVISDDELEPEGRTVEHTGAEGNEQEEHVQYSVISDDELEPRTMELNKRVYKCTMCDYQTIKNKYLKSHQQVHLPREERRWYTCPICDRKYARNIHLRHHLVKNHPDFIRTNEVEKRVYKCTMCDYKPKKNKYLKSHQQVHLPREERRWFTCPICDKKYTTKVSLNYHLVGNHPDFTEGRTVEHTGAEDNEQEEHVQNSVTSDGELETEDRTVEHTGAEGSEQEEHVQNSVTSDDELEPEGRTVEHTGAEGNEQEEHVQYSVISDDELEPEGRTVELTGAEGNEQEEHIQNSVTSHDKLEPRTMELNKRVYKCTMCDYQTIKNKYLKSHQQVHLPREERRWYTCPICDRKYARNVHLRHHLVKNHPDFIRTNEVEKRVYKCTMCDYQTIKNKYLKSHQQVHLPREERRWFTCPICDRKYTTKISLNYHLVGNHRDFTEGRTVEHTGAEDNEQEEHVQNSVTSDGELETEDRTVEHTGAEGSEQEEHVQNSVTSDDELETEGRTVELTGAEGNEQEERVQNSVTSHDKLEPTMELNKRVYKCTMCDYKPKKNKYLKSHQQVHLSREERRWYTCPICDRKYTRNTSLRHHLVKNHPDFTESRTVDLTGADDKEREKHFQNSITSDKIIDESISIMNEENAESFIKMEIDDGAPTLDEGMHYDFENADLSETNIAKPGDLIEIEIDDKAPLLDFNNWDLVDQPEQVKIEDIVTLLQPESS</sequence>
<feature type="compositionally biased region" description="Polar residues" evidence="8">
    <location>
        <begin position="126"/>
        <end position="139"/>
    </location>
</feature>
<feature type="region of interest" description="Disordered" evidence="8">
    <location>
        <begin position="1719"/>
        <end position="1806"/>
    </location>
</feature>
<evidence type="ECO:0000256" key="6">
    <source>
        <dbReference type="ARBA" id="ARBA00023204"/>
    </source>
</evidence>
<dbReference type="InterPro" id="IPR013087">
    <property type="entry name" value="Znf_C2H2_type"/>
</dbReference>
<evidence type="ECO:0000256" key="2">
    <source>
        <dbReference type="ARBA" id="ARBA00022737"/>
    </source>
</evidence>
<evidence type="ECO:0000313" key="10">
    <source>
        <dbReference type="Proteomes" id="UP000504635"/>
    </source>
</evidence>
<reference evidence="11" key="1">
    <citation type="submission" date="2025-08" db="UniProtKB">
        <authorList>
            <consortium name="RefSeq"/>
        </authorList>
    </citation>
    <scope>IDENTIFICATION</scope>
    <source>
        <tissue evidence="11">Gonads</tissue>
    </source>
</reference>
<dbReference type="KEGG" id="soy:115882536"/>
<dbReference type="RefSeq" id="XP_030756518.1">
    <property type="nucleotide sequence ID" value="XM_030900658.1"/>
</dbReference>
<dbReference type="GO" id="GO:0045944">
    <property type="term" value="P:positive regulation of transcription by RNA polymerase II"/>
    <property type="evidence" value="ECO:0007669"/>
    <property type="project" value="TreeGrafter"/>
</dbReference>
<dbReference type="GO" id="GO:0003677">
    <property type="term" value="F:DNA binding"/>
    <property type="evidence" value="ECO:0007669"/>
    <property type="project" value="InterPro"/>
</dbReference>
<dbReference type="GeneID" id="115882536"/>
<feature type="compositionally biased region" description="Basic and acidic residues" evidence="8">
    <location>
        <begin position="1514"/>
        <end position="1533"/>
    </location>
</feature>
<feature type="domain" description="C2H2-type" evidence="9">
    <location>
        <begin position="220"/>
        <end position="247"/>
    </location>
</feature>
<dbReference type="SMART" id="SM00734">
    <property type="entry name" value="ZnF_Rad18"/>
    <property type="match status" value="7"/>
</dbReference>
<feature type="domain" description="C2H2-type" evidence="9">
    <location>
        <begin position="1196"/>
        <end position="1223"/>
    </location>
</feature>
<feature type="compositionally biased region" description="Basic and acidic residues" evidence="8">
    <location>
        <begin position="1789"/>
        <end position="1806"/>
    </location>
</feature>
<dbReference type="Pfam" id="PF00096">
    <property type="entry name" value="zf-C2H2"/>
    <property type="match status" value="5"/>
</dbReference>
<feature type="compositionally biased region" description="Low complexity" evidence="8">
    <location>
        <begin position="105"/>
        <end position="121"/>
    </location>
</feature>
<evidence type="ECO:0000256" key="4">
    <source>
        <dbReference type="ARBA" id="ARBA00022771"/>
    </source>
</evidence>
<dbReference type="InterPro" id="IPR050688">
    <property type="entry name" value="Zinc_finger/UBP_domain"/>
</dbReference>
<accession>A0A6J2XYD6</accession>
<feature type="domain" description="C2H2-type" evidence="9">
    <location>
        <begin position="1586"/>
        <end position="1613"/>
    </location>
</feature>
<keyword evidence="2" id="KW-0677">Repeat</keyword>
<dbReference type="GO" id="GO:0005634">
    <property type="term" value="C:nucleus"/>
    <property type="evidence" value="ECO:0007669"/>
    <property type="project" value="TreeGrafter"/>
</dbReference>
<feature type="region of interest" description="Disordered" evidence="8">
    <location>
        <begin position="1461"/>
        <end position="1545"/>
    </location>
</feature>
<dbReference type="InterPro" id="IPR006642">
    <property type="entry name" value="Rad18_UBZ4"/>
</dbReference>
<dbReference type="PROSITE" id="PS00028">
    <property type="entry name" value="ZINC_FINGER_C2H2_1"/>
    <property type="match status" value="13"/>
</dbReference>
<evidence type="ECO:0000256" key="5">
    <source>
        <dbReference type="ARBA" id="ARBA00022833"/>
    </source>
</evidence>
<feature type="domain" description="C2H2-type" evidence="9">
    <location>
        <begin position="1685"/>
        <end position="1713"/>
    </location>
</feature>
<feature type="domain" description="C2H2-type" evidence="9">
    <location>
        <begin position="1814"/>
        <end position="1841"/>
    </location>
</feature>
<evidence type="ECO:0000259" key="9">
    <source>
        <dbReference type="PROSITE" id="PS50157"/>
    </source>
</evidence>
<dbReference type="Proteomes" id="UP000504635">
    <property type="component" value="Unplaced"/>
</dbReference>
<feature type="domain" description="C2H2-type" evidence="9">
    <location>
        <begin position="1227"/>
        <end position="1250"/>
    </location>
</feature>
<dbReference type="GO" id="GO:0006281">
    <property type="term" value="P:DNA repair"/>
    <property type="evidence" value="ECO:0007669"/>
    <property type="project" value="UniProtKB-KW"/>
</dbReference>
<keyword evidence="3" id="KW-0227">DNA damage</keyword>
<dbReference type="InterPro" id="IPR036236">
    <property type="entry name" value="Znf_C2H2_sf"/>
</dbReference>
<feature type="domain" description="C2H2-type" evidence="9">
    <location>
        <begin position="570"/>
        <end position="597"/>
    </location>
</feature>
<dbReference type="PANTHER" id="PTHR24403:SF67">
    <property type="entry name" value="FI01116P-RELATED"/>
    <property type="match status" value="1"/>
</dbReference>
<dbReference type="PROSITE" id="PS50157">
    <property type="entry name" value="ZINC_FINGER_C2H2_2"/>
    <property type="match status" value="20"/>
</dbReference>
<keyword evidence="5" id="KW-0862">Zinc</keyword>
<keyword evidence="10" id="KW-1185">Reference proteome</keyword>
<evidence type="ECO:0000256" key="7">
    <source>
        <dbReference type="PROSITE-ProRule" id="PRU00042"/>
    </source>
</evidence>
<dbReference type="SMART" id="SM00355">
    <property type="entry name" value="ZnF_C2H2"/>
    <property type="match status" value="26"/>
</dbReference>
<protein>
    <submittedName>
        <fullName evidence="11">Zinc finger protein 236-like isoform X1</fullName>
    </submittedName>
</protein>
<dbReference type="SUPFAM" id="SSF57667">
    <property type="entry name" value="beta-beta-alpha zinc fingers"/>
    <property type="match status" value="10"/>
</dbReference>
<dbReference type="OrthoDB" id="3561125at2759"/>
<feature type="domain" description="C2H2-type" evidence="9">
    <location>
        <begin position="1357"/>
        <end position="1380"/>
    </location>
</feature>
<dbReference type="GO" id="GO:0008270">
    <property type="term" value="F:zinc ion binding"/>
    <property type="evidence" value="ECO:0007669"/>
    <property type="project" value="UniProtKB-KW"/>
</dbReference>
<keyword evidence="4 7" id="KW-0863">Zinc-finger</keyword>
<proteinExistence type="predicted"/>
<feature type="domain" description="C2H2-type" evidence="9">
    <location>
        <begin position="1617"/>
        <end position="1640"/>
    </location>
</feature>
<keyword evidence="6" id="KW-0234">DNA repair</keyword>
<feature type="domain" description="C2H2-type" evidence="9">
    <location>
        <begin position="251"/>
        <end position="284"/>
    </location>
</feature>
<dbReference type="Gene3D" id="3.30.160.60">
    <property type="entry name" value="Classic Zinc Finger"/>
    <property type="match status" value="12"/>
</dbReference>
<dbReference type="InParanoid" id="A0A6J2XYD6"/>
<feature type="domain" description="C2H2-type" evidence="9">
    <location>
        <begin position="1845"/>
        <end position="1868"/>
    </location>
</feature>
<organism evidence="10 11">
    <name type="scientific">Sitophilus oryzae</name>
    <name type="common">Rice weevil</name>
    <name type="synonym">Curculio oryzae</name>
    <dbReference type="NCBI Taxonomy" id="7048"/>
    <lineage>
        <taxon>Eukaryota</taxon>
        <taxon>Metazoa</taxon>
        <taxon>Ecdysozoa</taxon>
        <taxon>Arthropoda</taxon>
        <taxon>Hexapoda</taxon>
        <taxon>Insecta</taxon>
        <taxon>Pterygota</taxon>
        <taxon>Neoptera</taxon>
        <taxon>Endopterygota</taxon>
        <taxon>Coleoptera</taxon>
        <taxon>Polyphaga</taxon>
        <taxon>Cucujiformia</taxon>
        <taxon>Curculionidae</taxon>
        <taxon>Dryophthorinae</taxon>
        <taxon>Sitophilus</taxon>
    </lineage>
</organism>
<feature type="domain" description="C2H2-type" evidence="9">
    <location>
        <begin position="13"/>
        <end position="41"/>
    </location>
</feature>
<feature type="domain" description="C2H2-type" evidence="9">
    <location>
        <begin position="395"/>
        <end position="422"/>
    </location>
</feature>
<evidence type="ECO:0000256" key="8">
    <source>
        <dbReference type="SAM" id="MobiDB-lite"/>
    </source>
</evidence>
<feature type="domain" description="C2H2-type" evidence="9">
    <location>
        <begin position="601"/>
        <end position="632"/>
    </location>
</feature>
<name>A0A6J2XYD6_SITOR</name>
<feature type="compositionally biased region" description="Basic and acidic residues" evidence="8">
    <location>
        <begin position="1744"/>
        <end position="1762"/>
    </location>
</feature>
<gene>
    <name evidence="11" type="primary">LOC115882536</name>
</gene>
<evidence type="ECO:0000256" key="3">
    <source>
        <dbReference type="ARBA" id="ARBA00022763"/>
    </source>
</evidence>
<feature type="domain" description="C2H2-type" evidence="9">
    <location>
        <begin position="1654"/>
        <end position="1681"/>
    </location>
</feature>
<evidence type="ECO:0000256" key="1">
    <source>
        <dbReference type="ARBA" id="ARBA00022723"/>
    </source>
</evidence>
<feature type="domain" description="C2H2-type" evidence="9">
    <location>
        <begin position="1394"/>
        <end position="1421"/>
    </location>
</feature>
<feature type="domain" description="C2H2-type" evidence="9">
    <location>
        <begin position="1128"/>
        <end position="1151"/>
    </location>
</feature>
<dbReference type="PANTHER" id="PTHR24403">
    <property type="entry name" value="ZINC FINGER PROTEIN"/>
    <property type="match status" value="1"/>
</dbReference>
<feature type="region of interest" description="Disordered" evidence="8">
    <location>
        <begin position="105"/>
        <end position="157"/>
    </location>
</feature>
<feature type="domain" description="C2H2-type" evidence="9">
    <location>
        <begin position="1425"/>
        <end position="1448"/>
    </location>
</feature>
<feature type="domain" description="C2H2-type" evidence="9">
    <location>
        <begin position="1326"/>
        <end position="1353"/>
    </location>
</feature>
<feature type="domain" description="C2H2-type" evidence="9">
    <location>
        <begin position="1097"/>
        <end position="1124"/>
    </location>
</feature>